<dbReference type="OrthoDB" id="3027208at2759"/>
<evidence type="ECO:0000259" key="2">
    <source>
        <dbReference type="PROSITE" id="PS50097"/>
    </source>
</evidence>
<dbReference type="Pfam" id="PF00651">
    <property type="entry name" value="BTB"/>
    <property type="match status" value="1"/>
</dbReference>
<gene>
    <name evidence="3" type="ORF">FIBSPDRAFT_1041132</name>
</gene>
<dbReference type="PROSITE" id="PS50097">
    <property type="entry name" value="BTB"/>
    <property type="match status" value="1"/>
</dbReference>
<dbReference type="SMART" id="SM00225">
    <property type="entry name" value="BTB"/>
    <property type="match status" value="1"/>
</dbReference>
<dbReference type="SUPFAM" id="SSF54695">
    <property type="entry name" value="POZ domain"/>
    <property type="match status" value="1"/>
</dbReference>
<evidence type="ECO:0000313" key="3">
    <source>
        <dbReference type="EMBL" id="KZP26080.1"/>
    </source>
</evidence>
<dbReference type="InterPro" id="IPR000210">
    <property type="entry name" value="BTB/POZ_dom"/>
</dbReference>
<reference evidence="3 4" key="1">
    <citation type="journal article" date="2016" name="Mol. Biol. Evol.">
        <title>Comparative Genomics of Early-Diverging Mushroom-Forming Fungi Provides Insights into the Origins of Lignocellulose Decay Capabilities.</title>
        <authorList>
            <person name="Nagy L.G."/>
            <person name="Riley R."/>
            <person name="Tritt A."/>
            <person name="Adam C."/>
            <person name="Daum C."/>
            <person name="Floudas D."/>
            <person name="Sun H."/>
            <person name="Yadav J.S."/>
            <person name="Pangilinan J."/>
            <person name="Larsson K.H."/>
            <person name="Matsuura K."/>
            <person name="Barry K."/>
            <person name="Labutti K."/>
            <person name="Kuo R."/>
            <person name="Ohm R.A."/>
            <person name="Bhattacharya S.S."/>
            <person name="Shirouzu T."/>
            <person name="Yoshinaga Y."/>
            <person name="Martin F.M."/>
            <person name="Grigoriev I.V."/>
            <person name="Hibbett D.S."/>
        </authorList>
    </citation>
    <scope>NUCLEOTIDE SEQUENCE [LARGE SCALE GENOMIC DNA]</scope>
    <source>
        <strain evidence="3 4">CBS 109695</strain>
    </source>
</reference>
<name>A0A166PGV7_9AGAM</name>
<dbReference type="InterPro" id="IPR011333">
    <property type="entry name" value="SKP1/BTB/POZ_sf"/>
</dbReference>
<sequence>MNSSIAQPPAKCPRCDPDEHGVSPECIRSKPWFEDGNIVLETERVQFKVYKGILAANSAIFRDMFAIAQAQEGELVEGCPVVHLADKPKDLGHVLEVLYGSRKWHEDNAFDERTAMPIAVLEAFLRLGRKYEIDHIRKQAVQRLAVAFPSDLNKYRDIFASHPPRPIQHSVQDYLALVNVLRANDLLVHLPTLLFLLILADHYDHVPIITPAPETQQSMLSCTDIQLCHKAHIKLMHLHATVVFSWVQPWEARHARSTDACSMQHARLHQAWFRSAGRDFNGPMISTFGAWKDGWDNGFCEECSTHARQKFAEGQEQVFEMLPAMFNLPGWAELRGKWSTSEQYTRFIPRAALFYPPNHPISCLPWAHNQLHPAHLPILRPSQASPDLPRSGLIPPSPTCLSKFANTPAPAAPFAGVERVTEHAPRLLAPSARICPIHA</sequence>
<organism evidence="3 4">
    <name type="scientific">Athelia psychrophila</name>
    <dbReference type="NCBI Taxonomy" id="1759441"/>
    <lineage>
        <taxon>Eukaryota</taxon>
        <taxon>Fungi</taxon>
        <taxon>Dikarya</taxon>
        <taxon>Basidiomycota</taxon>
        <taxon>Agaricomycotina</taxon>
        <taxon>Agaricomycetes</taxon>
        <taxon>Agaricomycetidae</taxon>
        <taxon>Atheliales</taxon>
        <taxon>Atheliaceae</taxon>
        <taxon>Athelia</taxon>
    </lineage>
</organism>
<evidence type="ECO:0000256" key="1">
    <source>
        <dbReference type="SAM" id="MobiDB-lite"/>
    </source>
</evidence>
<protein>
    <recommendedName>
        <fullName evidence="2">BTB domain-containing protein</fullName>
    </recommendedName>
</protein>
<dbReference type="Proteomes" id="UP000076532">
    <property type="component" value="Unassembled WGS sequence"/>
</dbReference>
<dbReference type="EMBL" id="KV417517">
    <property type="protein sequence ID" value="KZP26080.1"/>
    <property type="molecule type" value="Genomic_DNA"/>
</dbReference>
<dbReference type="AlphaFoldDB" id="A0A166PGV7"/>
<feature type="domain" description="BTB" evidence="2">
    <location>
        <begin position="36"/>
        <end position="102"/>
    </location>
</feature>
<dbReference type="CDD" id="cd18186">
    <property type="entry name" value="BTB_POZ_ZBTB_KLHL-like"/>
    <property type="match status" value="1"/>
</dbReference>
<evidence type="ECO:0000313" key="4">
    <source>
        <dbReference type="Proteomes" id="UP000076532"/>
    </source>
</evidence>
<accession>A0A166PGV7</accession>
<proteinExistence type="predicted"/>
<dbReference type="Gene3D" id="3.30.710.10">
    <property type="entry name" value="Potassium Channel Kv1.1, Chain A"/>
    <property type="match status" value="1"/>
</dbReference>
<feature type="region of interest" description="Disordered" evidence="1">
    <location>
        <begin position="1"/>
        <end position="21"/>
    </location>
</feature>
<keyword evidence="4" id="KW-1185">Reference proteome</keyword>